<dbReference type="PROSITE" id="PS52050">
    <property type="entry name" value="WYL"/>
    <property type="match status" value="1"/>
</dbReference>
<name>W4LVC4_ENTF1</name>
<protein>
    <recommendedName>
        <fullName evidence="5">WYL domain-containing protein</fullName>
    </recommendedName>
</protein>
<dbReference type="Gene3D" id="3.30.420.10">
    <property type="entry name" value="Ribonuclease H-like superfamily/Ribonuclease H"/>
    <property type="match status" value="1"/>
</dbReference>
<evidence type="ECO:0000313" key="4">
    <source>
        <dbReference type="Proteomes" id="UP000019141"/>
    </source>
</evidence>
<feature type="domain" description="WYL" evidence="2">
    <location>
        <begin position="101"/>
        <end position="165"/>
    </location>
</feature>
<dbReference type="Pfam" id="PF00929">
    <property type="entry name" value="RNase_T"/>
    <property type="match status" value="1"/>
</dbReference>
<accession>W4LVC4</accession>
<dbReference type="EMBL" id="AZHW01000196">
    <property type="protein sequence ID" value="ETX01840.1"/>
    <property type="molecule type" value="Genomic_DNA"/>
</dbReference>
<evidence type="ECO:0000259" key="2">
    <source>
        <dbReference type="Pfam" id="PF13280"/>
    </source>
</evidence>
<evidence type="ECO:0008006" key="5">
    <source>
        <dbReference type="Google" id="ProtNLM"/>
    </source>
</evidence>
<gene>
    <name evidence="3" type="ORF">ETSY1_05785</name>
</gene>
<dbReference type="PANTHER" id="PTHR34580">
    <property type="match status" value="1"/>
</dbReference>
<dbReference type="GO" id="GO:0003676">
    <property type="term" value="F:nucleic acid binding"/>
    <property type="evidence" value="ECO:0007669"/>
    <property type="project" value="InterPro"/>
</dbReference>
<evidence type="ECO:0000313" key="3">
    <source>
        <dbReference type="EMBL" id="ETX01840.1"/>
    </source>
</evidence>
<dbReference type="GO" id="GO:0004527">
    <property type="term" value="F:exonuclease activity"/>
    <property type="evidence" value="ECO:0007669"/>
    <property type="project" value="UniProtKB-ARBA"/>
</dbReference>
<dbReference type="InterPro" id="IPR013520">
    <property type="entry name" value="Ribonucl_H"/>
</dbReference>
<dbReference type="AlphaFoldDB" id="W4LVC4"/>
<comment type="caution">
    <text evidence="3">The sequence shown here is derived from an EMBL/GenBank/DDBJ whole genome shotgun (WGS) entry which is preliminary data.</text>
</comment>
<reference evidence="3 4" key="1">
    <citation type="journal article" date="2014" name="Nature">
        <title>An environmental bacterial taxon with a large and distinct metabolic repertoire.</title>
        <authorList>
            <person name="Wilson M.C."/>
            <person name="Mori T."/>
            <person name="Ruckert C."/>
            <person name="Uria A.R."/>
            <person name="Helf M.J."/>
            <person name="Takada K."/>
            <person name="Gernert C."/>
            <person name="Steffens U.A."/>
            <person name="Heycke N."/>
            <person name="Schmitt S."/>
            <person name="Rinke C."/>
            <person name="Helfrich E.J."/>
            <person name="Brachmann A.O."/>
            <person name="Gurgui C."/>
            <person name="Wakimoto T."/>
            <person name="Kracht M."/>
            <person name="Crusemann M."/>
            <person name="Hentschel U."/>
            <person name="Abe I."/>
            <person name="Matsunaga S."/>
            <person name="Kalinowski J."/>
            <person name="Takeyama H."/>
            <person name="Piel J."/>
        </authorList>
    </citation>
    <scope>NUCLEOTIDE SEQUENCE [LARGE SCALE GENOMIC DNA]</scope>
    <source>
        <strain evidence="4">TSY1</strain>
    </source>
</reference>
<dbReference type="HOGENOM" id="CLU_1529854_0_0_7"/>
<dbReference type="GO" id="GO:0006259">
    <property type="term" value="P:DNA metabolic process"/>
    <property type="evidence" value="ECO:0007669"/>
    <property type="project" value="UniProtKB-ARBA"/>
</dbReference>
<feature type="domain" description="Exonuclease" evidence="1">
    <location>
        <begin position="2"/>
        <end position="65"/>
    </location>
</feature>
<organism evidence="3 4">
    <name type="scientific">Entotheonella factor</name>
    <dbReference type="NCBI Taxonomy" id="1429438"/>
    <lineage>
        <taxon>Bacteria</taxon>
        <taxon>Pseudomonadati</taxon>
        <taxon>Nitrospinota/Tectimicrobiota group</taxon>
        <taxon>Candidatus Tectimicrobiota</taxon>
        <taxon>Candidatus Entotheonellia</taxon>
        <taxon>Candidatus Entotheonellales</taxon>
        <taxon>Candidatus Entotheonellaceae</taxon>
        <taxon>Candidatus Entotheonella</taxon>
    </lineage>
</organism>
<dbReference type="Proteomes" id="UP000019141">
    <property type="component" value="Unassembled WGS sequence"/>
</dbReference>
<keyword evidence="4" id="KW-1185">Reference proteome</keyword>
<dbReference type="InterPro" id="IPR051534">
    <property type="entry name" value="CBASS_pafABC_assoc_protein"/>
</dbReference>
<dbReference type="SUPFAM" id="SSF53098">
    <property type="entry name" value="Ribonuclease H-like"/>
    <property type="match status" value="1"/>
</dbReference>
<dbReference type="InterPro" id="IPR026881">
    <property type="entry name" value="WYL_dom"/>
</dbReference>
<sequence length="175" mass="20639">MRFLRHEFKLAHQQLPSLAVVDTLALSQAWYRFPHNSLQAIAESFGLSNAVRHRALADVLTTWQIWQRFMAERDINGPLTLTHVMHPHDRRSAAELELLTTTMHTALDTRQRLFLRYKASNAEETQRTVLPLELQYERGHAYLRAYCHMRQDERHFRLDRIVELELSRDDPVPSD</sequence>
<dbReference type="PANTHER" id="PTHR34580:SF3">
    <property type="entry name" value="PROTEIN PAFB"/>
    <property type="match status" value="1"/>
</dbReference>
<dbReference type="Pfam" id="PF13280">
    <property type="entry name" value="WYL"/>
    <property type="match status" value="1"/>
</dbReference>
<dbReference type="InterPro" id="IPR012337">
    <property type="entry name" value="RNaseH-like_sf"/>
</dbReference>
<evidence type="ECO:0000259" key="1">
    <source>
        <dbReference type="Pfam" id="PF00929"/>
    </source>
</evidence>
<proteinExistence type="predicted"/>
<dbReference type="InterPro" id="IPR036397">
    <property type="entry name" value="RNaseH_sf"/>
</dbReference>